<dbReference type="Proteomes" id="UP000186026">
    <property type="component" value="Unassembled WGS sequence"/>
</dbReference>
<keyword evidence="1" id="KW-0472">Membrane</keyword>
<sequence>MISYIIYGIYNLVFQIASIGFLFYANTYLNGFIIPDRLRWKNGGLREDLTSLAFAQATVLIIEAALLLLLIYYVNKWYLTNLAGASDPVKVALWTAGIYAVITVGVILVTTYLNFK</sequence>
<accession>A0A1N7Q3H8</accession>
<keyword evidence="3" id="KW-1185">Reference proteome</keyword>
<organism evidence="2 3">
    <name type="scientific">Belliella pelovolcani</name>
    <dbReference type="NCBI Taxonomy" id="529505"/>
    <lineage>
        <taxon>Bacteria</taxon>
        <taxon>Pseudomonadati</taxon>
        <taxon>Bacteroidota</taxon>
        <taxon>Cytophagia</taxon>
        <taxon>Cytophagales</taxon>
        <taxon>Cyclobacteriaceae</taxon>
        <taxon>Belliella</taxon>
    </lineage>
</organism>
<name>A0A1N7Q3H8_9BACT</name>
<reference evidence="3" key="1">
    <citation type="submission" date="2017-01" db="EMBL/GenBank/DDBJ databases">
        <authorList>
            <person name="Varghese N."/>
            <person name="Submissions S."/>
        </authorList>
    </citation>
    <scope>NUCLEOTIDE SEQUENCE [LARGE SCALE GENOMIC DNA]</scope>
    <source>
        <strain evidence="3">DSM 46698</strain>
    </source>
</reference>
<evidence type="ECO:0000313" key="3">
    <source>
        <dbReference type="Proteomes" id="UP000186026"/>
    </source>
</evidence>
<gene>
    <name evidence="2" type="ORF">SAMN05421761_12716</name>
</gene>
<feature type="transmembrane region" description="Helical" evidence="1">
    <location>
        <begin position="93"/>
        <end position="115"/>
    </location>
</feature>
<evidence type="ECO:0000256" key="1">
    <source>
        <dbReference type="SAM" id="Phobius"/>
    </source>
</evidence>
<evidence type="ECO:0000313" key="2">
    <source>
        <dbReference type="EMBL" id="SIT17408.1"/>
    </source>
</evidence>
<feature type="transmembrane region" description="Helical" evidence="1">
    <location>
        <begin position="6"/>
        <end position="29"/>
    </location>
</feature>
<keyword evidence="1" id="KW-1133">Transmembrane helix</keyword>
<keyword evidence="1" id="KW-0812">Transmembrane</keyword>
<proteinExistence type="predicted"/>
<dbReference type="AlphaFoldDB" id="A0A1N7Q3H8"/>
<feature type="transmembrane region" description="Helical" evidence="1">
    <location>
        <begin position="49"/>
        <end position="73"/>
    </location>
</feature>
<dbReference type="EMBL" id="FTOP01000027">
    <property type="protein sequence ID" value="SIT17408.1"/>
    <property type="molecule type" value="Genomic_DNA"/>
</dbReference>
<protein>
    <submittedName>
        <fullName evidence="2">Uncharacterized protein</fullName>
    </submittedName>
</protein>